<dbReference type="InterPro" id="IPR000595">
    <property type="entry name" value="cNMP-bd_dom"/>
</dbReference>
<keyword evidence="8" id="KW-0472">Membrane</keyword>
<dbReference type="GO" id="GO:0044877">
    <property type="term" value="F:protein-containing complex binding"/>
    <property type="evidence" value="ECO:0007669"/>
    <property type="project" value="TreeGrafter"/>
</dbReference>
<gene>
    <name evidence="12" type="ORF">DCHRY22_LOCUS3473</name>
</gene>
<evidence type="ECO:0000313" key="13">
    <source>
        <dbReference type="Proteomes" id="UP000789524"/>
    </source>
</evidence>
<evidence type="ECO:0000256" key="8">
    <source>
        <dbReference type="ARBA" id="ARBA00023136"/>
    </source>
</evidence>
<dbReference type="InterPro" id="IPR032675">
    <property type="entry name" value="LRR_dom_sf"/>
</dbReference>
<keyword evidence="3" id="KW-0433">Leucine-rich repeat</keyword>
<keyword evidence="5" id="KW-0677">Repeat</keyword>
<evidence type="ECO:0000256" key="10">
    <source>
        <dbReference type="ARBA" id="ARBA00023303"/>
    </source>
</evidence>
<comment type="caution">
    <text evidence="12">The sequence shown here is derived from an EMBL/GenBank/DDBJ whole genome shotgun (WGS) entry which is preliminary data.</text>
</comment>
<evidence type="ECO:0000256" key="7">
    <source>
        <dbReference type="ARBA" id="ARBA00023065"/>
    </source>
</evidence>
<dbReference type="InterPro" id="IPR001611">
    <property type="entry name" value="Leu-rich_rpt"/>
</dbReference>
<dbReference type="Pfam" id="PF00027">
    <property type="entry name" value="cNMP_binding"/>
    <property type="match status" value="1"/>
</dbReference>
<evidence type="ECO:0000256" key="4">
    <source>
        <dbReference type="ARBA" id="ARBA00022692"/>
    </source>
</evidence>
<dbReference type="InterPro" id="IPR003591">
    <property type="entry name" value="Leu-rich_rpt_typical-subtyp"/>
</dbReference>
<dbReference type="InterPro" id="IPR014710">
    <property type="entry name" value="RmlC-like_jellyroll"/>
</dbReference>
<keyword evidence="2" id="KW-0813">Transport</keyword>
<evidence type="ECO:0000256" key="1">
    <source>
        <dbReference type="ARBA" id="ARBA00004141"/>
    </source>
</evidence>
<dbReference type="PANTHER" id="PTHR45638">
    <property type="entry name" value="CYCLIC NUCLEOTIDE-GATED CATION CHANNEL SUBUNIT A"/>
    <property type="match status" value="1"/>
</dbReference>
<dbReference type="Gene3D" id="2.60.120.10">
    <property type="entry name" value="Jelly Rolls"/>
    <property type="match status" value="1"/>
</dbReference>
<dbReference type="InterPro" id="IPR055414">
    <property type="entry name" value="LRR_R13L4/SHOC2-like"/>
</dbReference>
<dbReference type="SUPFAM" id="SSF52058">
    <property type="entry name" value="L domain-like"/>
    <property type="match status" value="1"/>
</dbReference>
<feature type="domain" description="Cyclic nucleotide-binding" evidence="11">
    <location>
        <begin position="159"/>
        <end position="256"/>
    </location>
</feature>
<dbReference type="EMBL" id="CAKASE010000047">
    <property type="protein sequence ID" value="CAG9562071.1"/>
    <property type="molecule type" value="Genomic_DNA"/>
</dbReference>
<dbReference type="GO" id="GO:0005221">
    <property type="term" value="F:intracellularly cyclic nucleotide-activated monoatomic cation channel activity"/>
    <property type="evidence" value="ECO:0007669"/>
    <property type="project" value="InterPro"/>
</dbReference>
<keyword evidence="4" id="KW-0812">Transmembrane</keyword>
<dbReference type="PRINTS" id="PR00103">
    <property type="entry name" value="CAMPKINASE"/>
</dbReference>
<protein>
    <submittedName>
        <fullName evidence="12">(African queen) hypothetical protein</fullName>
    </submittedName>
</protein>
<dbReference type="PANTHER" id="PTHR45638:SF11">
    <property type="entry name" value="CYCLIC NUCLEOTIDE-GATED CATION CHANNEL SUBUNIT A"/>
    <property type="match status" value="1"/>
</dbReference>
<comment type="subcellular location">
    <subcellularLocation>
        <location evidence="1">Membrane</location>
        <topology evidence="1">Multi-pass membrane protein</topology>
    </subcellularLocation>
</comment>
<evidence type="ECO:0000256" key="3">
    <source>
        <dbReference type="ARBA" id="ARBA00022614"/>
    </source>
</evidence>
<dbReference type="CDD" id="cd00038">
    <property type="entry name" value="CAP_ED"/>
    <property type="match status" value="1"/>
</dbReference>
<dbReference type="Pfam" id="PF23598">
    <property type="entry name" value="LRR_14"/>
    <property type="match status" value="1"/>
</dbReference>
<keyword evidence="7" id="KW-0406">Ion transport</keyword>
<evidence type="ECO:0000256" key="2">
    <source>
        <dbReference type="ARBA" id="ARBA00022448"/>
    </source>
</evidence>
<evidence type="ECO:0000256" key="6">
    <source>
        <dbReference type="ARBA" id="ARBA00022989"/>
    </source>
</evidence>
<dbReference type="AlphaFoldDB" id="A0A8J2VRQ2"/>
<keyword evidence="10" id="KW-0407">Ion channel</keyword>
<dbReference type="SUPFAM" id="SSF51206">
    <property type="entry name" value="cAMP-binding domain-like"/>
    <property type="match status" value="1"/>
</dbReference>
<keyword evidence="13" id="KW-1185">Reference proteome</keyword>
<dbReference type="PROSITE" id="PS51450">
    <property type="entry name" value="LRR"/>
    <property type="match status" value="1"/>
</dbReference>
<dbReference type="InterPro" id="IPR018488">
    <property type="entry name" value="cNMP-bd_CS"/>
</dbReference>
<evidence type="ECO:0000259" key="11">
    <source>
        <dbReference type="PROSITE" id="PS50042"/>
    </source>
</evidence>
<evidence type="ECO:0000256" key="5">
    <source>
        <dbReference type="ARBA" id="ARBA00022737"/>
    </source>
</evidence>
<evidence type="ECO:0000256" key="9">
    <source>
        <dbReference type="ARBA" id="ARBA00023286"/>
    </source>
</evidence>
<sequence>MDYKNNTNTVLHWNYRGFTEFPIEYLRGGVAEITDIYLKENLISRIPSDICKLDNLESLYLSGNDITELPREISMLGRLKCLDLSGNRLRYVPDEIGDMGSLKFLILDENELREIPLRIAELRMLRYLSEARMMSCLTGQLKEDIIMHTGRQLVQDVEFLKQLPRPLLLQIGTKLRVVIFIAGDIIIKINTIGDSLFFIYKGTVAVYSESGKEVCHLEDGDFFGEIALIMKNRLRSASVVAVTNCELFQLNREDFESSVASYSSVYEDFKKIATTRLEKTTVLDEHNKSDIKMKARKRADSVSYQF</sequence>
<dbReference type="SMART" id="SM00369">
    <property type="entry name" value="LRR_TYP"/>
    <property type="match status" value="3"/>
</dbReference>
<dbReference type="GO" id="GO:0016020">
    <property type="term" value="C:membrane"/>
    <property type="evidence" value="ECO:0007669"/>
    <property type="project" value="UniProtKB-SubCell"/>
</dbReference>
<dbReference type="Proteomes" id="UP000789524">
    <property type="component" value="Unassembled WGS sequence"/>
</dbReference>
<dbReference type="InterPro" id="IPR050866">
    <property type="entry name" value="CNG_cation_channel"/>
</dbReference>
<evidence type="ECO:0000313" key="12">
    <source>
        <dbReference type="EMBL" id="CAG9562071.1"/>
    </source>
</evidence>
<proteinExistence type="predicted"/>
<reference evidence="12" key="1">
    <citation type="submission" date="2021-09" db="EMBL/GenBank/DDBJ databases">
        <authorList>
            <person name="Martin H S."/>
        </authorList>
    </citation>
    <scope>NUCLEOTIDE SEQUENCE</scope>
</reference>
<dbReference type="InterPro" id="IPR018490">
    <property type="entry name" value="cNMP-bd_dom_sf"/>
</dbReference>
<dbReference type="OrthoDB" id="2021138at2759"/>
<dbReference type="SMART" id="SM00100">
    <property type="entry name" value="cNMP"/>
    <property type="match status" value="1"/>
</dbReference>
<dbReference type="PROSITE" id="PS50042">
    <property type="entry name" value="CNMP_BINDING_3"/>
    <property type="match status" value="1"/>
</dbReference>
<dbReference type="Gene3D" id="3.80.10.10">
    <property type="entry name" value="Ribonuclease Inhibitor"/>
    <property type="match status" value="1"/>
</dbReference>
<organism evidence="12 13">
    <name type="scientific">Danaus chrysippus</name>
    <name type="common">African queen</name>
    <dbReference type="NCBI Taxonomy" id="151541"/>
    <lineage>
        <taxon>Eukaryota</taxon>
        <taxon>Metazoa</taxon>
        <taxon>Ecdysozoa</taxon>
        <taxon>Arthropoda</taxon>
        <taxon>Hexapoda</taxon>
        <taxon>Insecta</taxon>
        <taxon>Pterygota</taxon>
        <taxon>Neoptera</taxon>
        <taxon>Endopterygota</taxon>
        <taxon>Lepidoptera</taxon>
        <taxon>Glossata</taxon>
        <taxon>Ditrysia</taxon>
        <taxon>Papilionoidea</taxon>
        <taxon>Nymphalidae</taxon>
        <taxon>Danainae</taxon>
        <taxon>Danaini</taxon>
        <taxon>Danaina</taxon>
        <taxon>Danaus</taxon>
        <taxon>Anosia</taxon>
    </lineage>
</organism>
<dbReference type="PROSITE" id="PS00889">
    <property type="entry name" value="CNMP_BINDING_2"/>
    <property type="match status" value="1"/>
</dbReference>
<accession>A0A8J2VRQ2</accession>
<keyword evidence="9" id="KW-1071">Ligand-gated ion channel</keyword>
<keyword evidence="6" id="KW-1133">Transmembrane helix</keyword>
<name>A0A8J2VRQ2_9NEOP</name>